<dbReference type="PANTHER" id="PTHR43669:SF4">
    <property type="entry name" value="SHORT-CHAIN DEHYDROGENASE"/>
    <property type="match status" value="1"/>
</dbReference>
<dbReference type="OrthoDB" id="5336600at2759"/>
<dbReference type="Gene3D" id="3.40.50.720">
    <property type="entry name" value="NAD(P)-binding Rossmann-like Domain"/>
    <property type="match status" value="1"/>
</dbReference>
<dbReference type="Pfam" id="PF13561">
    <property type="entry name" value="adh_short_C2"/>
    <property type="match status" value="1"/>
</dbReference>
<keyword evidence="4" id="KW-1185">Reference proteome</keyword>
<sequence length="230" mass="24354">MTKPILLVLGAGANIGAALTTKFSAAGYRIALAARSLSDGLSSAGHLNIKIDLTDPTAIPTAFSKVKKEFGTPNIVIYNAANVSAPPDPQNMFSIETETLDKDVKLMTISAYAAAKEAVAGFESLGTEQGRKAFIYTGNILNTLIMSTPYVLTLGVGKAGSAYWIGTASELYKDKGIKFYYADERTPEGASKGVGIDGPAHADFYFQLATEEVSVPWDATFVAGKGYTKF</sequence>
<evidence type="ECO:0008006" key="5">
    <source>
        <dbReference type="Google" id="ProtNLM"/>
    </source>
</evidence>
<comment type="similarity">
    <text evidence="1">Belongs to the short-chain dehydrogenases/reductases (SDR) family.</text>
</comment>
<dbReference type="PANTHER" id="PTHR43669">
    <property type="entry name" value="5-KETO-D-GLUCONATE 5-REDUCTASE"/>
    <property type="match status" value="1"/>
</dbReference>
<dbReference type="Proteomes" id="UP000799750">
    <property type="component" value="Unassembled WGS sequence"/>
</dbReference>
<gene>
    <name evidence="3" type="ORF">BU16DRAFT_577798</name>
</gene>
<proteinExistence type="inferred from homology"/>
<evidence type="ECO:0000256" key="2">
    <source>
        <dbReference type="ARBA" id="ARBA00023002"/>
    </source>
</evidence>
<organism evidence="3 4">
    <name type="scientific">Lophium mytilinum</name>
    <dbReference type="NCBI Taxonomy" id="390894"/>
    <lineage>
        <taxon>Eukaryota</taxon>
        <taxon>Fungi</taxon>
        <taxon>Dikarya</taxon>
        <taxon>Ascomycota</taxon>
        <taxon>Pezizomycotina</taxon>
        <taxon>Dothideomycetes</taxon>
        <taxon>Pleosporomycetidae</taxon>
        <taxon>Mytilinidiales</taxon>
        <taxon>Mytilinidiaceae</taxon>
        <taxon>Lophium</taxon>
    </lineage>
</organism>
<name>A0A6A6RDA4_9PEZI</name>
<dbReference type="InterPro" id="IPR002347">
    <property type="entry name" value="SDR_fam"/>
</dbReference>
<evidence type="ECO:0000256" key="1">
    <source>
        <dbReference type="ARBA" id="ARBA00006484"/>
    </source>
</evidence>
<evidence type="ECO:0000313" key="4">
    <source>
        <dbReference type="Proteomes" id="UP000799750"/>
    </source>
</evidence>
<dbReference type="InterPro" id="IPR036291">
    <property type="entry name" value="NAD(P)-bd_dom_sf"/>
</dbReference>
<dbReference type="EMBL" id="MU004182">
    <property type="protein sequence ID" value="KAF2501713.1"/>
    <property type="molecule type" value="Genomic_DNA"/>
</dbReference>
<accession>A0A6A6RDA4</accession>
<dbReference type="GO" id="GO:0016491">
    <property type="term" value="F:oxidoreductase activity"/>
    <property type="evidence" value="ECO:0007669"/>
    <property type="project" value="UniProtKB-KW"/>
</dbReference>
<keyword evidence="2" id="KW-0560">Oxidoreductase</keyword>
<dbReference type="SUPFAM" id="SSF51735">
    <property type="entry name" value="NAD(P)-binding Rossmann-fold domains"/>
    <property type="match status" value="1"/>
</dbReference>
<reference evidence="3" key="1">
    <citation type="journal article" date="2020" name="Stud. Mycol.">
        <title>101 Dothideomycetes genomes: a test case for predicting lifestyles and emergence of pathogens.</title>
        <authorList>
            <person name="Haridas S."/>
            <person name="Albert R."/>
            <person name="Binder M."/>
            <person name="Bloem J."/>
            <person name="Labutti K."/>
            <person name="Salamov A."/>
            <person name="Andreopoulos B."/>
            <person name="Baker S."/>
            <person name="Barry K."/>
            <person name="Bills G."/>
            <person name="Bluhm B."/>
            <person name="Cannon C."/>
            <person name="Castanera R."/>
            <person name="Culley D."/>
            <person name="Daum C."/>
            <person name="Ezra D."/>
            <person name="Gonzalez J."/>
            <person name="Henrissat B."/>
            <person name="Kuo A."/>
            <person name="Liang C."/>
            <person name="Lipzen A."/>
            <person name="Lutzoni F."/>
            <person name="Magnuson J."/>
            <person name="Mondo S."/>
            <person name="Nolan M."/>
            <person name="Ohm R."/>
            <person name="Pangilinan J."/>
            <person name="Park H.-J."/>
            <person name="Ramirez L."/>
            <person name="Alfaro M."/>
            <person name="Sun H."/>
            <person name="Tritt A."/>
            <person name="Yoshinaga Y."/>
            <person name="Zwiers L.-H."/>
            <person name="Turgeon B."/>
            <person name="Goodwin S."/>
            <person name="Spatafora J."/>
            <person name="Crous P."/>
            <person name="Grigoriev I."/>
        </authorList>
    </citation>
    <scope>NUCLEOTIDE SEQUENCE</scope>
    <source>
        <strain evidence="3">CBS 269.34</strain>
    </source>
</reference>
<dbReference type="AlphaFoldDB" id="A0A6A6RDA4"/>
<evidence type="ECO:0000313" key="3">
    <source>
        <dbReference type="EMBL" id="KAF2501713.1"/>
    </source>
</evidence>
<protein>
    <recommendedName>
        <fullName evidence="5">NAD(P)-binding protein</fullName>
    </recommendedName>
</protein>